<feature type="region of interest" description="Disordered" evidence="1">
    <location>
        <begin position="1"/>
        <end position="29"/>
    </location>
</feature>
<dbReference type="Proteomes" id="UP000002630">
    <property type="component" value="Linkage Group LG10"/>
</dbReference>
<feature type="compositionally biased region" description="Basic residues" evidence="1">
    <location>
        <begin position="902"/>
        <end position="914"/>
    </location>
</feature>
<evidence type="ECO:0000256" key="1">
    <source>
        <dbReference type="SAM" id="MobiDB-lite"/>
    </source>
</evidence>
<name>D7G8U4_ECTSI</name>
<reference evidence="2 3" key="1">
    <citation type="journal article" date="2010" name="Nature">
        <title>The Ectocarpus genome and the independent evolution of multicellularity in brown algae.</title>
        <authorList>
            <person name="Cock J.M."/>
            <person name="Sterck L."/>
            <person name="Rouze P."/>
            <person name="Scornet D."/>
            <person name="Allen A.E."/>
            <person name="Amoutzias G."/>
            <person name="Anthouard V."/>
            <person name="Artiguenave F."/>
            <person name="Aury J.M."/>
            <person name="Badger J.H."/>
            <person name="Beszteri B."/>
            <person name="Billiau K."/>
            <person name="Bonnet E."/>
            <person name="Bothwell J.H."/>
            <person name="Bowler C."/>
            <person name="Boyen C."/>
            <person name="Brownlee C."/>
            <person name="Carrano C.J."/>
            <person name="Charrier B."/>
            <person name="Cho G.Y."/>
            <person name="Coelho S.M."/>
            <person name="Collen J."/>
            <person name="Corre E."/>
            <person name="Da Silva C."/>
            <person name="Delage L."/>
            <person name="Delaroque N."/>
            <person name="Dittami S.M."/>
            <person name="Doulbeau S."/>
            <person name="Elias M."/>
            <person name="Farnham G."/>
            <person name="Gachon C.M."/>
            <person name="Gschloessl B."/>
            <person name="Heesch S."/>
            <person name="Jabbari K."/>
            <person name="Jubin C."/>
            <person name="Kawai H."/>
            <person name="Kimura K."/>
            <person name="Kloareg B."/>
            <person name="Kupper F.C."/>
            <person name="Lang D."/>
            <person name="Le Bail A."/>
            <person name="Leblanc C."/>
            <person name="Lerouge P."/>
            <person name="Lohr M."/>
            <person name="Lopez P.J."/>
            <person name="Martens C."/>
            <person name="Maumus F."/>
            <person name="Michel G."/>
            <person name="Miranda-Saavedra D."/>
            <person name="Morales J."/>
            <person name="Moreau H."/>
            <person name="Motomura T."/>
            <person name="Nagasato C."/>
            <person name="Napoli C.A."/>
            <person name="Nelson D.R."/>
            <person name="Nyvall-Collen P."/>
            <person name="Peters A.F."/>
            <person name="Pommier C."/>
            <person name="Potin P."/>
            <person name="Poulain J."/>
            <person name="Quesneville H."/>
            <person name="Read B."/>
            <person name="Rensing S.A."/>
            <person name="Ritter A."/>
            <person name="Rousvoal S."/>
            <person name="Samanta M."/>
            <person name="Samson G."/>
            <person name="Schroeder D.C."/>
            <person name="Segurens B."/>
            <person name="Strittmatter M."/>
            <person name="Tonon T."/>
            <person name="Tregear J.W."/>
            <person name="Valentin K."/>
            <person name="von Dassow P."/>
            <person name="Yamagishi T."/>
            <person name="Van de Peer Y."/>
            <person name="Wincker P."/>
        </authorList>
    </citation>
    <scope>NUCLEOTIDE SEQUENCE [LARGE SCALE GENOMIC DNA]</scope>
    <source>
        <strain evidence="3">Ec32 / CCAP1310/4</strain>
    </source>
</reference>
<dbReference type="EMBL" id="FN649160">
    <property type="protein sequence ID" value="CBJ28112.1"/>
    <property type="molecule type" value="Genomic_DNA"/>
</dbReference>
<feature type="compositionally biased region" description="Basic and acidic residues" evidence="1">
    <location>
        <begin position="403"/>
        <end position="415"/>
    </location>
</feature>
<sequence length="914" mass="95216">MAAARRSRRELTDDVQGSGGGSGAEAAASPVEDTVAANVLEHYIRFRSKAEDASFKGWLELLELTMPKLERRRGLLEIDKATRLCYVMMLVGTGRDPPLASRAIAAMLVDHWCDKGPCAFLQKDAIRHATVVDGEYSEGLDKESIAQQLESGVEDALDGTGLEGLGVFADWRRDRDVLCPGGAASLREEIMGVAQRCRDAPNDLDALSILEEYTEERRMGTFEDDFMAWGRVQLKKLPATLFDRAGFTTSAPPSTPDAKKSSSAEGGGSAASGSRVDGSSGRRGRGKGTPVRDRSRAARRVITTISDSSSEDDSGSRRRRGGVGNKPPSSAPPDSPRVSPATSRRALGSDDHGSGSKATAGSGASVAVSGAMEQPLSLDDDGSEDDASSSGNGPPPASGGEPDSARERKDGHGHGGDPQCSSASDSSDDDELEDEYFPSDSSKRLRSEQKKQRRKRRKKRHLDSGGVVPAAASLEKEAAKVVAAMEAARPRPRRAGKRNQWELVEGDQVILEAKEFGRPTTWVPGVVTCNRKDGTYDVFLAGGEVARLVRRVELHYRHGGGGARAGARSSTEARPDGCPDAVFGSADVIDVSPGPGAEEAGGGEAGAGTGAGAGRRGPGRPRLSKAYRGGGSGGGGGRRRTRTMTNNTESGDDSDNGESRGDTREGEEQKKKAAAPPAAGGGASGDGNSKGKGKGPARLTNADRRTRVSVVDLAGDSPAASPTRAASATTTGLRAVRTRSPVRSSVSQASRPASGRFYYYESVSEDDEDSSSSGDERRPVRSDASVKPPSARLNRSGGGGGGRREKRSEAARAVGWQANTSSGNDGDNDGVTSSPAASSGGERHGERGRVSGEGVRDKAAAGKFPTDSEIAAHKQGGTGWGGDCASDSDGSSSSGSEAAAPRSRRPKRKGKARS</sequence>
<dbReference type="EMBL" id="FN649735">
    <property type="protein sequence ID" value="CBJ28112.1"/>
    <property type="molecule type" value="Genomic_DNA"/>
</dbReference>
<feature type="compositionally biased region" description="Gly residues" evidence="1">
    <location>
        <begin position="599"/>
        <end position="616"/>
    </location>
</feature>
<feature type="compositionally biased region" description="Gly residues" evidence="1">
    <location>
        <begin position="679"/>
        <end position="690"/>
    </location>
</feature>
<feature type="compositionally biased region" description="Low complexity" evidence="1">
    <location>
        <begin position="388"/>
        <end position="402"/>
    </location>
</feature>
<keyword evidence="3" id="KW-1185">Reference proteome</keyword>
<feature type="compositionally biased region" description="Basic and acidic residues" evidence="1">
    <location>
        <begin position="441"/>
        <end position="450"/>
    </location>
</feature>
<dbReference type="AlphaFoldDB" id="D7G8U4"/>
<organism evidence="2 3">
    <name type="scientific">Ectocarpus siliculosus</name>
    <name type="common">Brown alga</name>
    <name type="synonym">Conferva siliculosa</name>
    <dbReference type="NCBI Taxonomy" id="2880"/>
    <lineage>
        <taxon>Eukaryota</taxon>
        <taxon>Sar</taxon>
        <taxon>Stramenopiles</taxon>
        <taxon>Ochrophyta</taxon>
        <taxon>PX clade</taxon>
        <taxon>Phaeophyceae</taxon>
        <taxon>Ectocarpales</taxon>
        <taxon>Ectocarpaceae</taxon>
        <taxon>Ectocarpus</taxon>
    </lineage>
</organism>
<protein>
    <submittedName>
        <fullName evidence="2">Uncharacterized protein</fullName>
    </submittedName>
</protein>
<feature type="region of interest" description="Disordered" evidence="1">
    <location>
        <begin position="247"/>
        <end position="472"/>
    </location>
</feature>
<feature type="region of interest" description="Disordered" evidence="1">
    <location>
        <begin position="558"/>
        <end position="914"/>
    </location>
</feature>
<feature type="compositionally biased region" description="Low complexity" evidence="1">
    <location>
        <begin position="883"/>
        <end position="901"/>
    </location>
</feature>
<feature type="compositionally biased region" description="Acidic residues" evidence="1">
    <location>
        <begin position="426"/>
        <end position="437"/>
    </location>
</feature>
<dbReference type="InParanoid" id="D7G8U4"/>
<feature type="compositionally biased region" description="Low complexity" evidence="1">
    <location>
        <begin position="355"/>
        <end position="371"/>
    </location>
</feature>
<feature type="compositionally biased region" description="Low complexity" evidence="1">
    <location>
        <begin position="717"/>
        <end position="747"/>
    </location>
</feature>
<feature type="compositionally biased region" description="Basic and acidic residues" evidence="1">
    <location>
        <begin position="657"/>
        <end position="671"/>
    </location>
</feature>
<dbReference type="OrthoDB" id="10455223at2759"/>
<feature type="compositionally biased region" description="Polar residues" evidence="1">
    <location>
        <begin position="817"/>
        <end position="837"/>
    </location>
</feature>
<accession>D7G8U4</accession>
<proteinExistence type="predicted"/>
<gene>
    <name evidence="2" type="ORF">Esi_0092_0013</name>
</gene>
<evidence type="ECO:0000313" key="3">
    <source>
        <dbReference type="Proteomes" id="UP000002630"/>
    </source>
</evidence>
<feature type="compositionally biased region" description="Acidic residues" evidence="1">
    <location>
        <begin position="378"/>
        <end position="387"/>
    </location>
</feature>
<feature type="compositionally biased region" description="Basic residues" evidence="1">
    <location>
        <begin position="451"/>
        <end position="461"/>
    </location>
</feature>
<evidence type="ECO:0000313" key="2">
    <source>
        <dbReference type="EMBL" id="CBJ28112.1"/>
    </source>
</evidence>
<feature type="compositionally biased region" description="Basic and acidic residues" evidence="1">
    <location>
        <begin position="841"/>
        <end position="860"/>
    </location>
</feature>